<feature type="compositionally biased region" description="Polar residues" evidence="1">
    <location>
        <begin position="43"/>
        <end position="54"/>
    </location>
</feature>
<comment type="caution">
    <text evidence="2">The sequence shown here is derived from an EMBL/GenBank/DDBJ whole genome shotgun (WGS) entry which is preliminary data.</text>
</comment>
<dbReference type="Proteomes" id="UP000652761">
    <property type="component" value="Unassembled WGS sequence"/>
</dbReference>
<accession>A0A843WJ17</accession>
<feature type="region of interest" description="Disordered" evidence="1">
    <location>
        <begin position="34"/>
        <end position="54"/>
    </location>
</feature>
<proteinExistence type="predicted"/>
<evidence type="ECO:0000313" key="2">
    <source>
        <dbReference type="EMBL" id="MQM07587.1"/>
    </source>
</evidence>
<sequence>VLRPIIEQQLRIHYPRVLSPQGHLQTQPQLVFSSQPEEEYNTLEPSRSSFNTKGKTPWNLQVFLQHEGNNTKMCSRDDTPLDQANRTVLDPKRRLREKRSTMKSSLRTLQLSQSYALKCRELRAKTKGMKVVMSETYMH</sequence>
<name>A0A843WJ17_COLES</name>
<reference evidence="2" key="1">
    <citation type="submission" date="2017-07" db="EMBL/GenBank/DDBJ databases">
        <title>Taro Niue Genome Assembly and Annotation.</title>
        <authorList>
            <person name="Atibalentja N."/>
            <person name="Keating K."/>
            <person name="Fields C.J."/>
        </authorList>
    </citation>
    <scope>NUCLEOTIDE SEQUENCE</scope>
    <source>
        <strain evidence="2">Niue_2</strain>
        <tissue evidence="2">Leaf</tissue>
    </source>
</reference>
<organism evidence="2 3">
    <name type="scientific">Colocasia esculenta</name>
    <name type="common">Wild taro</name>
    <name type="synonym">Arum esculentum</name>
    <dbReference type="NCBI Taxonomy" id="4460"/>
    <lineage>
        <taxon>Eukaryota</taxon>
        <taxon>Viridiplantae</taxon>
        <taxon>Streptophyta</taxon>
        <taxon>Embryophyta</taxon>
        <taxon>Tracheophyta</taxon>
        <taxon>Spermatophyta</taxon>
        <taxon>Magnoliopsida</taxon>
        <taxon>Liliopsida</taxon>
        <taxon>Araceae</taxon>
        <taxon>Aroideae</taxon>
        <taxon>Colocasieae</taxon>
        <taxon>Colocasia</taxon>
    </lineage>
</organism>
<feature type="non-terminal residue" evidence="2">
    <location>
        <position position="1"/>
    </location>
</feature>
<keyword evidence="3" id="KW-1185">Reference proteome</keyword>
<dbReference type="EMBL" id="NMUH01003905">
    <property type="protein sequence ID" value="MQM07587.1"/>
    <property type="molecule type" value="Genomic_DNA"/>
</dbReference>
<protein>
    <submittedName>
        <fullName evidence="2">Uncharacterized protein</fullName>
    </submittedName>
</protein>
<evidence type="ECO:0000313" key="3">
    <source>
        <dbReference type="Proteomes" id="UP000652761"/>
    </source>
</evidence>
<dbReference type="AlphaFoldDB" id="A0A843WJ17"/>
<gene>
    <name evidence="2" type="ORF">Taro_040428</name>
</gene>
<evidence type="ECO:0000256" key="1">
    <source>
        <dbReference type="SAM" id="MobiDB-lite"/>
    </source>
</evidence>